<comment type="caution">
    <text evidence="1">The sequence shown here is derived from an EMBL/GenBank/DDBJ whole genome shotgun (WGS) entry which is preliminary data.</text>
</comment>
<dbReference type="Proteomes" id="UP000297248">
    <property type="component" value="Unassembled WGS sequence"/>
</dbReference>
<accession>A0A4Y8ADC6</accession>
<proteinExistence type="predicted"/>
<evidence type="ECO:0000313" key="1">
    <source>
        <dbReference type="EMBL" id="TEW65936.1"/>
    </source>
</evidence>
<gene>
    <name evidence="1" type="ORF">E2R65_12465</name>
</gene>
<protein>
    <submittedName>
        <fullName evidence="1">Uncharacterized protein</fullName>
    </submittedName>
</protein>
<reference evidence="1 2" key="1">
    <citation type="journal article" date="2016" name="Int. J. Syst. Evol. Microbiol.">
        <title>Proposal of Mucilaginibacter phyllosphaerae sp. nov. isolated from the phyllosphere of Galium album.</title>
        <authorList>
            <person name="Aydogan E.L."/>
            <person name="Busse H.J."/>
            <person name="Moser G."/>
            <person name="Muller C."/>
            <person name="Kampfer P."/>
            <person name="Glaeser S.P."/>
        </authorList>
    </citation>
    <scope>NUCLEOTIDE SEQUENCE [LARGE SCALE GENOMIC DNA]</scope>
    <source>
        <strain evidence="1 2">PP-F2FG21</strain>
    </source>
</reference>
<name>A0A4Y8ADC6_9SPHI</name>
<evidence type="ECO:0000313" key="2">
    <source>
        <dbReference type="Proteomes" id="UP000297248"/>
    </source>
</evidence>
<sequence>MGDCPLFHNVVRYANHNYGKHPVNMLPIPTCRHPDSNNNGVVCCNKLPLPANNNNHRYRQIHHYRTPLPAVAGARVHTPCGQVH</sequence>
<dbReference type="AlphaFoldDB" id="A0A4Y8ADC6"/>
<organism evidence="1 2">
    <name type="scientific">Mucilaginibacter phyllosphaerae</name>
    <dbReference type="NCBI Taxonomy" id="1812349"/>
    <lineage>
        <taxon>Bacteria</taxon>
        <taxon>Pseudomonadati</taxon>
        <taxon>Bacteroidota</taxon>
        <taxon>Sphingobacteriia</taxon>
        <taxon>Sphingobacteriales</taxon>
        <taxon>Sphingobacteriaceae</taxon>
        <taxon>Mucilaginibacter</taxon>
    </lineage>
</organism>
<dbReference type="EMBL" id="SNQG01000004">
    <property type="protein sequence ID" value="TEW65936.1"/>
    <property type="molecule type" value="Genomic_DNA"/>
</dbReference>